<gene>
    <name evidence="1" type="ORF">EPUL_002814</name>
</gene>
<proteinExistence type="predicted"/>
<name>A0A2S4PRR7_9PEZI</name>
<sequence length="326" mass="35914">MDANSAAESIYFTGASGSEFHSIGSGKFALGYKSNGGNSVIGQNEGNSDDPEAVCSQCKHKHENKNCFKQHPKLCKQNNKKNAKEKAKFSAAQDPEEPDSDESFSINAVAKASITRTKNRLLYNKGASYHLVNCKSDFLTLKKLTKPFGLDQVMRKSELLYQGIYRLLVGNLTLDLINTKRRTRNVAAGSNEILVSWRNGSPRKPVAELKSVEGVLVNQPCSSIQDIELPHTVAPGLARIPHTSSQKLLEEIMRNAIDLEGIDLSELATYETCHLSKAQRNISIESRPTTNESLDEIFVDTVSKIIATLNGVQFAVKLTDAKSRMR</sequence>
<dbReference type="OrthoDB" id="10605534at2759"/>
<keyword evidence="2" id="KW-1185">Reference proteome</keyword>
<comment type="caution">
    <text evidence="1">The sequence shown here is derived from an EMBL/GenBank/DDBJ whole genome shotgun (WGS) entry which is preliminary data.</text>
</comment>
<dbReference type="Proteomes" id="UP000237438">
    <property type="component" value="Unassembled WGS sequence"/>
</dbReference>
<dbReference type="AlphaFoldDB" id="A0A2S4PRR7"/>
<evidence type="ECO:0000313" key="1">
    <source>
        <dbReference type="EMBL" id="POS84721.1"/>
    </source>
</evidence>
<protein>
    <submittedName>
        <fullName evidence="1">Uncharacterized protein</fullName>
    </submittedName>
</protein>
<accession>A0A2S4PRR7</accession>
<reference evidence="1 2" key="1">
    <citation type="submission" date="2017-10" db="EMBL/GenBank/DDBJ databases">
        <title>Development of genomic resources for the powdery mildew, Erysiphe pulchra.</title>
        <authorList>
            <person name="Wadl P.A."/>
            <person name="Mack B.M."/>
            <person name="Moore G."/>
            <person name="Beltz S.B."/>
        </authorList>
    </citation>
    <scope>NUCLEOTIDE SEQUENCE [LARGE SCALE GENOMIC DNA]</scope>
    <source>
        <strain evidence="1">Cflorida</strain>
    </source>
</reference>
<organism evidence="1 2">
    <name type="scientific">Erysiphe pulchra</name>
    <dbReference type="NCBI Taxonomy" id="225359"/>
    <lineage>
        <taxon>Eukaryota</taxon>
        <taxon>Fungi</taxon>
        <taxon>Dikarya</taxon>
        <taxon>Ascomycota</taxon>
        <taxon>Pezizomycotina</taxon>
        <taxon>Leotiomycetes</taxon>
        <taxon>Erysiphales</taxon>
        <taxon>Erysiphaceae</taxon>
        <taxon>Erysiphe</taxon>
    </lineage>
</organism>
<evidence type="ECO:0000313" key="2">
    <source>
        <dbReference type="Proteomes" id="UP000237438"/>
    </source>
</evidence>
<dbReference type="EMBL" id="PEDP01000888">
    <property type="protein sequence ID" value="POS84721.1"/>
    <property type="molecule type" value="Genomic_DNA"/>
</dbReference>